<sequence>MAGLILHLGLFLFGAAVTSACHTQFIDSGNYSISPDDLDFWLNSGPFSLMLNGTRRSTDDGSLSVSSYTNPTSGVDDIGQYTENKWVLSAGNVTMEAAIRTYPDSTRQVVVFIQRFPQGLSGTRINVNETITSFPSFLLQNFSQPLGYLSYGSFMFGDINKQAGIWGSNAKINDGLDGSGPLAIFDGLGNAMVVSPLGNFMASSIWLDKSKASLNFGIMGGVDSLPTNFEHRTIAYCSNTGVGDAFDGWGGIMRRVYNKTEEVREYHQSQDLSLTHLGYWTDNGAYYYYNTEQGKNYEDTLLSAKADWTNRKIPYKYLQIDSWFYPKDSTKAVTTWDATEDIFPQGIRAFEQKIDLPLVAHNRYWSINTTYSKLQGGFFDFVTGDHLSLPNEEFFWQFLIGHGTLEWGLIVYEQDWLNVQFLNSEFLINDLYLARTWLKQMGAAAATHGVKIQYCMALPRHALQSLEIPTVTQ</sequence>
<proteinExistence type="predicted"/>
<dbReference type="OrthoDB" id="41905at2759"/>
<dbReference type="Proteomes" id="UP000678393">
    <property type="component" value="Unassembled WGS sequence"/>
</dbReference>
<gene>
    <name evidence="2" type="ORF">CUNI_LOCUS15103</name>
</gene>
<organism evidence="2 3">
    <name type="scientific">Candidula unifasciata</name>
    <dbReference type="NCBI Taxonomy" id="100452"/>
    <lineage>
        <taxon>Eukaryota</taxon>
        <taxon>Metazoa</taxon>
        <taxon>Spiralia</taxon>
        <taxon>Lophotrochozoa</taxon>
        <taxon>Mollusca</taxon>
        <taxon>Gastropoda</taxon>
        <taxon>Heterobranchia</taxon>
        <taxon>Euthyneura</taxon>
        <taxon>Panpulmonata</taxon>
        <taxon>Eupulmonata</taxon>
        <taxon>Stylommatophora</taxon>
        <taxon>Helicina</taxon>
        <taxon>Helicoidea</taxon>
        <taxon>Geomitridae</taxon>
        <taxon>Candidula</taxon>
    </lineage>
</organism>
<keyword evidence="3" id="KW-1185">Reference proteome</keyword>
<feature type="signal peptide" evidence="1">
    <location>
        <begin position="1"/>
        <end position="20"/>
    </location>
</feature>
<dbReference type="EMBL" id="CAJHNH020003557">
    <property type="protein sequence ID" value="CAG5129545.1"/>
    <property type="molecule type" value="Genomic_DNA"/>
</dbReference>
<keyword evidence="1" id="KW-0732">Signal</keyword>
<dbReference type="AlphaFoldDB" id="A0A8S3ZP46"/>
<feature type="non-terminal residue" evidence="2">
    <location>
        <position position="473"/>
    </location>
</feature>
<evidence type="ECO:0000256" key="1">
    <source>
        <dbReference type="SAM" id="SignalP"/>
    </source>
</evidence>
<name>A0A8S3ZP46_9EUPU</name>
<evidence type="ECO:0000313" key="3">
    <source>
        <dbReference type="Proteomes" id="UP000678393"/>
    </source>
</evidence>
<protein>
    <submittedName>
        <fullName evidence="2">Uncharacterized protein</fullName>
    </submittedName>
</protein>
<feature type="chain" id="PRO_5035744189" evidence="1">
    <location>
        <begin position="21"/>
        <end position="473"/>
    </location>
</feature>
<evidence type="ECO:0000313" key="2">
    <source>
        <dbReference type="EMBL" id="CAG5129545.1"/>
    </source>
</evidence>
<reference evidence="2" key="1">
    <citation type="submission" date="2021-04" db="EMBL/GenBank/DDBJ databases">
        <authorList>
            <consortium name="Molecular Ecology Group"/>
        </authorList>
    </citation>
    <scope>NUCLEOTIDE SEQUENCE</scope>
</reference>
<accession>A0A8S3ZP46</accession>
<comment type="caution">
    <text evidence="2">The sequence shown here is derived from an EMBL/GenBank/DDBJ whole genome shotgun (WGS) entry which is preliminary data.</text>
</comment>